<evidence type="ECO:0000256" key="3">
    <source>
        <dbReference type="ARBA" id="ARBA00022771"/>
    </source>
</evidence>
<keyword evidence="2" id="KW-0479">Metal-binding</keyword>
<dbReference type="GO" id="GO:0045944">
    <property type="term" value="P:positive regulation of transcription by RNA polymerase II"/>
    <property type="evidence" value="ECO:0007669"/>
    <property type="project" value="TreeGrafter"/>
</dbReference>
<dbReference type="InterPro" id="IPR039355">
    <property type="entry name" value="Transcription_factor_GATA"/>
</dbReference>
<feature type="domain" description="GATA-type" evidence="11">
    <location>
        <begin position="83"/>
        <end position="136"/>
    </location>
</feature>
<dbReference type="GO" id="GO:0000981">
    <property type="term" value="F:DNA-binding transcription factor activity, RNA polymerase II-specific"/>
    <property type="evidence" value="ECO:0007669"/>
    <property type="project" value="TreeGrafter"/>
</dbReference>
<dbReference type="Pfam" id="PF00320">
    <property type="entry name" value="GATA"/>
    <property type="match status" value="1"/>
</dbReference>
<keyword evidence="5" id="KW-0805">Transcription regulation</keyword>
<feature type="compositionally biased region" description="Pro residues" evidence="10">
    <location>
        <begin position="48"/>
        <end position="72"/>
    </location>
</feature>
<dbReference type="InterPro" id="IPR056998">
    <property type="entry name" value="Asd-4/GZF3_helical"/>
</dbReference>
<comment type="caution">
    <text evidence="12">The sequence shown here is derived from an EMBL/GenBank/DDBJ whole genome shotgun (WGS) entry which is preliminary data.</text>
</comment>
<dbReference type="GO" id="GO:0000978">
    <property type="term" value="F:RNA polymerase II cis-regulatory region sequence-specific DNA binding"/>
    <property type="evidence" value="ECO:0007669"/>
    <property type="project" value="TreeGrafter"/>
</dbReference>
<evidence type="ECO:0000259" key="11">
    <source>
        <dbReference type="PROSITE" id="PS50114"/>
    </source>
</evidence>
<dbReference type="GO" id="GO:0008270">
    <property type="term" value="F:zinc ion binding"/>
    <property type="evidence" value="ECO:0007669"/>
    <property type="project" value="UniProtKB-KW"/>
</dbReference>
<comment type="subcellular location">
    <subcellularLocation>
        <location evidence="1">Nucleus</location>
    </subcellularLocation>
</comment>
<dbReference type="PANTHER" id="PTHR10071:SF281">
    <property type="entry name" value="BOX A-BINDING FACTOR-RELATED"/>
    <property type="match status" value="1"/>
</dbReference>
<evidence type="ECO:0000256" key="2">
    <source>
        <dbReference type="ARBA" id="ARBA00022723"/>
    </source>
</evidence>
<dbReference type="FunFam" id="3.30.50.10:FF:000007">
    <property type="entry name" value="Nitrogen regulatory AreA, N-terminal"/>
    <property type="match status" value="1"/>
</dbReference>
<dbReference type="PROSITE" id="PS50114">
    <property type="entry name" value="GATA_ZN_FINGER_2"/>
    <property type="match status" value="1"/>
</dbReference>
<feature type="compositionally biased region" description="Low complexity" evidence="10">
    <location>
        <begin position="18"/>
        <end position="30"/>
    </location>
</feature>
<gene>
    <name evidence="12" type="ORF">NLU13_0689</name>
</gene>
<dbReference type="EMBL" id="JAPDFR010000001">
    <property type="protein sequence ID" value="KAK0391188.1"/>
    <property type="molecule type" value="Genomic_DNA"/>
</dbReference>
<evidence type="ECO:0000256" key="4">
    <source>
        <dbReference type="ARBA" id="ARBA00022833"/>
    </source>
</evidence>
<organism evidence="12 13">
    <name type="scientific">Sarocladium strictum</name>
    <name type="common">Black bundle disease fungus</name>
    <name type="synonym">Acremonium strictum</name>
    <dbReference type="NCBI Taxonomy" id="5046"/>
    <lineage>
        <taxon>Eukaryota</taxon>
        <taxon>Fungi</taxon>
        <taxon>Dikarya</taxon>
        <taxon>Ascomycota</taxon>
        <taxon>Pezizomycotina</taxon>
        <taxon>Sordariomycetes</taxon>
        <taxon>Hypocreomycetidae</taxon>
        <taxon>Hypocreales</taxon>
        <taxon>Sarocladiaceae</taxon>
        <taxon>Sarocladium</taxon>
    </lineage>
</organism>
<feature type="region of interest" description="Disordered" evidence="10">
    <location>
        <begin position="1"/>
        <end position="83"/>
    </location>
</feature>
<sequence length="366" mass="38986">MMEDAAQILAPPPVEPISRPSSTTPTESPSLQQQLPGISALAAANAEPSPPPAPAASATPPVPTQSPFPPNVPNGSAPAATSSAGMYTCQNCGTSTTPLWRRDEFGAFLCNACGLYLKLHGRSRPISLKTDVIKSRNRVKTLRPGMAPKKKNNPVVQASHRVGQNGVEGEGGDDDRNSALHKSSLTSFSVDNPYQSSGVGGFATASNGDGRAGSPSGDRNSDPPQTHEQLIAYCAGLKTRVSELDFINELFRGRLSQLEQQEAAARSANEAATAEQAQLRQQLEASKESEAQLRAQLEDVHNRENSLKRRLDELELELKAAQEGLTERPAKKARTEEPAQSEEATQVEAKKEPENARQGAEAEVAA</sequence>
<proteinExistence type="predicted"/>
<dbReference type="SMART" id="SM00401">
    <property type="entry name" value="ZnF_GATA"/>
    <property type="match status" value="1"/>
</dbReference>
<dbReference type="InterPro" id="IPR000679">
    <property type="entry name" value="Znf_GATA"/>
</dbReference>
<evidence type="ECO:0000313" key="12">
    <source>
        <dbReference type="EMBL" id="KAK0391188.1"/>
    </source>
</evidence>
<reference evidence="12" key="1">
    <citation type="submission" date="2022-10" db="EMBL/GenBank/DDBJ databases">
        <title>Determination and structural analysis of whole genome sequence of Sarocladium strictum F4-1.</title>
        <authorList>
            <person name="Hu L."/>
            <person name="Jiang Y."/>
        </authorList>
    </citation>
    <scope>NUCLEOTIDE SEQUENCE</scope>
    <source>
        <strain evidence="12">F4-1</strain>
    </source>
</reference>
<evidence type="ECO:0000256" key="6">
    <source>
        <dbReference type="ARBA" id="ARBA00023063"/>
    </source>
</evidence>
<keyword evidence="7" id="KW-0804">Transcription</keyword>
<evidence type="ECO:0000256" key="9">
    <source>
        <dbReference type="PROSITE-ProRule" id="PRU00094"/>
    </source>
</evidence>
<dbReference type="CDD" id="cd00202">
    <property type="entry name" value="ZnF_GATA"/>
    <property type="match status" value="1"/>
</dbReference>
<keyword evidence="3 9" id="KW-0863">Zinc-finger</keyword>
<feature type="region of interest" description="Disordered" evidence="10">
    <location>
        <begin position="143"/>
        <end position="225"/>
    </location>
</feature>
<accession>A0AA39LBI2</accession>
<dbReference type="AlphaFoldDB" id="A0AA39LBI2"/>
<dbReference type="InterPro" id="IPR013088">
    <property type="entry name" value="Znf_NHR/GATA"/>
</dbReference>
<keyword evidence="4" id="KW-0862">Zinc</keyword>
<dbReference type="PANTHER" id="PTHR10071">
    <property type="entry name" value="TRANSCRIPTION FACTOR GATA FAMILY MEMBER"/>
    <property type="match status" value="1"/>
</dbReference>
<keyword evidence="8" id="KW-0539">Nucleus</keyword>
<evidence type="ECO:0000256" key="7">
    <source>
        <dbReference type="ARBA" id="ARBA00023163"/>
    </source>
</evidence>
<dbReference type="Gene3D" id="3.30.50.10">
    <property type="entry name" value="Erythroid Transcription Factor GATA-1, subunit A"/>
    <property type="match status" value="1"/>
</dbReference>
<evidence type="ECO:0000313" key="13">
    <source>
        <dbReference type="Proteomes" id="UP001175261"/>
    </source>
</evidence>
<dbReference type="Pfam" id="PF25026">
    <property type="entry name" value="Asd-4"/>
    <property type="match status" value="1"/>
</dbReference>
<evidence type="ECO:0000256" key="10">
    <source>
        <dbReference type="SAM" id="MobiDB-lite"/>
    </source>
</evidence>
<evidence type="ECO:0000256" key="5">
    <source>
        <dbReference type="ARBA" id="ARBA00023015"/>
    </source>
</evidence>
<feature type="region of interest" description="Disordered" evidence="10">
    <location>
        <begin position="320"/>
        <end position="366"/>
    </location>
</feature>
<keyword evidence="13" id="KW-1185">Reference proteome</keyword>
<protein>
    <recommendedName>
        <fullName evidence="11">GATA-type domain-containing protein</fullName>
    </recommendedName>
</protein>
<evidence type="ECO:0000256" key="1">
    <source>
        <dbReference type="ARBA" id="ARBA00004123"/>
    </source>
</evidence>
<dbReference type="PRINTS" id="PR00619">
    <property type="entry name" value="GATAZNFINGER"/>
</dbReference>
<dbReference type="GO" id="GO:0005634">
    <property type="term" value="C:nucleus"/>
    <property type="evidence" value="ECO:0007669"/>
    <property type="project" value="UniProtKB-SubCell"/>
</dbReference>
<name>A0AA39LBI2_SARSR</name>
<feature type="compositionally biased region" description="Basic and acidic residues" evidence="10">
    <location>
        <begin position="320"/>
        <end position="337"/>
    </location>
</feature>
<evidence type="ECO:0000256" key="8">
    <source>
        <dbReference type="ARBA" id="ARBA00023242"/>
    </source>
</evidence>
<keyword evidence="6" id="KW-0534">Nitrate assimilation</keyword>
<dbReference type="Proteomes" id="UP001175261">
    <property type="component" value="Unassembled WGS sequence"/>
</dbReference>
<dbReference type="SUPFAM" id="SSF57716">
    <property type="entry name" value="Glucocorticoid receptor-like (DNA-binding domain)"/>
    <property type="match status" value="1"/>
</dbReference>
<dbReference type="GO" id="GO:0000122">
    <property type="term" value="P:negative regulation of transcription by RNA polymerase II"/>
    <property type="evidence" value="ECO:0007669"/>
    <property type="project" value="TreeGrafter"/>
</dbReference>
<dbReference type="PROSITE" id="PS00344">
    <property type="entry name" value="GATA_ZN_FINGER_1"/>
    <property type="match status" value="1"/>
</dbReference>
<feature type="compositionally biased region" description="Polar residues" evidence="10">
    <location>
        <begin position="180"/>
        <end position="197"/>
    </location>
</feature>